<feature type="transmembrane region" description="Helical" evidence="1">
    <location>
        <begin position="150"/>
        <end position="168"/>
    </location>
</feature>
<feature type="transmembrane region" description="Helical" evidence="1">
    <location>
        <begin position="75"/>
        <end position="93"/>
    </location>
</feature>
<organism evidence="2 3">
    <name type="scientific">Chryseomicrobium excrementi</name>
    <dbReference type="NCBI Taxonomy" id="2041346"/>
    <lineage>
        <taxon>Bacteria</taxon>
        <taxon>Bacillati</taxon>
        <taxon>Bacillota</taxon>
        <taxon>Bacilli</taxon>
        <taxon>Bacillales</taxon>
        <taxon>Caryophanaceae</taxon>
        <taxon>Chryseomicrobium</taxon>
    </lineage>
</organism>
<evidence type="ECO:0008006" key="4">
    <source>
        <dbReference type="Google" id="ProtNLM"/>
    </source>
</evidence>
<name>A0A2M9EXE3_9BACL</name>
<evidence type="ECO:0000256" key="1">
    <source>
        <dbReference type="SAM" id="Phobius"/>
    </source>
</evidence>
<evidence type="ECO:0000313" key="3">
    <source>
        <dbReference type="Proteomes" id="UP000228680"/>
    </source>
</evidence>
<keyword evidence="1" id="KW-0472">Membrane</keyword>
<dbReference type="Proteomes" id="UP000228680">
    <property type="component" value="Unassembled WGS sequence"/>
</dbReference>
<feature type="transmembrane region" description="Helical" evidence="1">
    <location>
        <begin position="117"/>
        <end position="138"/>
    </location>
</feature>
<keyword evidence="1" id="KW-0812">Transmembrane</keyword>
<reference evidence="2 3" key="1">
    <citation type="submission" date="2017-10" db="EMBL/GenBank/DDBJ databases">
        <title>Draft genome of Chryseomicrobium casticus sp. nov.</title>
        <authorList>
            <person name="Chakraborty R."/>
            <person name="Saha T."/>
        </authorList>
    </citation>
    <scope>NUCLEOTIDE SEQUENCE [LARGE SCALE GENOMIC DNA]</scope>
    <source>
        <strain evidence="2 3">ET03</strain>
    </source>
</reference>
<dbReference type="EMBL" id="PCGR01000004">
    <property type="protein sequence ID" value="PJK15884.1"/>
    <property type="molecule type" value="Genomic_DNA"/>
</dbReference>
<accession>A0A2M9EXE3</accession>
<gene>
    <name evidence="2" type="ORF">CQS04_11655</name>
</gene>
<dbReference type="RefSeq" id="WP_100354289.1">
    <property type="nucleotide sequence ID" value="NZ_PCGR01000004.1"/>
</dbReference>
<feature type="transmembrane region" description="Helical" evidence="1">
    <location>
        <begin position="38"/>
        <end position="63"/>
    </location>
</feature>
<dbReference type="PANTHER" id="PTHR36009">
    <property type="match status" value="1"/>
</dbReference>
<dbReference type="AlphaFoldDB" id="A0A2M9EXE3"/>
<protein>
    <recommendedName>
        <fullName evidence="4">DUF2834 domain-containing protein</fullName>
    </recommendedName>
</protein>
<evidence type="ECO:0000313" key="2">
    <source>
        <dbReference type="EMBL" id="PJK15884.1"/>
    </source>
</evidence>
<sequence>MIFFIIWLALLTYAIFFAPGQGNSNDPVLSEVFVGNWAAIDPLVLTVFNSLGIFPLVFLTLLLRNDNKRWPAWPFSLVSFAAGAFALLPYFAFGNRPPERTIRTPKFLLRLLRSKTWLIFLIVITIANLITLQNGISLDSYMTTFNESHLVSVMTVDWFVLWGLSVYATYQFYPEARMKGLAFIPIAGPPLVLLINANRLDV</sequence>
<dbReference type="PANTHER" id="PTHR36009:SF3">
    <property type="entry name" value="TRANSMEMBRANE PROTEIN"/>
    <property type="match status" value="1"/>
</dbReference>
<keyword evidence="3" id="KW-1185">Reference proteome</keyword>
<dbReference type="OrthoDB" id="482433at2"/>
<keyword evidence="1" id="KW-1133">Transmembrane helix</keyword>
<feature type="transmembrane region" description="Helical" evidence="1">
    <location>
        <begin position="180"/>
        <end position="197"/>
    </location>
</feature>
<proteinExistence type="predicted"/>
<comment type="caution">
    <text evidence="2">The sequence shown here is derived from an EMBL/GenBank/DDBJ whole genome shotgun (WGS) entry which is preliminary data.</text>
</comment>